<dbReference type="GO" id="GO:0015095">
    <property type="term" value="F:magnesium ion transmembrane transporter activity"/>
    <property type="evidence" value="ECO:0007669"/>
    <property type="project" value="TreeGrafter"/>
</dbReference>
<keyword evidence="5 8" id="KW-0812">Transmembrane</keyword>
<evidence type="ECO:0000256" key="1">
    <source>
        <dbReference type="ARBA" id="ARBA00004651"/>
    </source>
</evidence>
<dbReference type="SUPFAM" id="SSF144083">
    <property type="entry name" value="Magnesium transport protein CorA, transmembrane region"/>
    <property type="match status" value="1"/>
</dbReference>
<gene>
    <name evidence="9" type="ORF">KGA66_26520</name>
</gene>
<keyword evidence="7 8" id="KW-0472">Membrane</keyword>
<dbReference type="PANTHER" id="PTHR46494:SF1">
    <property type="entry name" value="CORA FAMILY METAL ION TRANSPORTER (EUROFUNG)"/>
    <property type="match status" value="1"/>
</dbReference>
<keyword evidence="10" id="KW-1185">Reference proteome</keyword>
<dbReference type="Gene3D" id="3.30.460.20">
    <property type="entry name" value="CorA soluble domain-like"/>
    <property type="match status" value="1"/>
</dbReference>
<organism evidence="9 10">
    <name type="scientific">Actinocrinis puniceicyclus</name>
    <dbReference type="NCBI Taxonomy" id="977794"/>
    <lineage>
        <taxon>Bacteria</taxon>
        <taxon>Bacillati</taxon>
        <taxon>Actinomycetota</taxon>
        <taxon>Actinomycetes</taxon>
        <taxon>Catenulisporales</taxon>
        <taxon>Actinospicaceae</taxon>
        <taxon>Actinocrinis</taxon>
    </lineage>
</organism>
<evidence type="ECO:0000256" key="6">
    <source>
        <dbReference type="ARBA" id="ARBA00022989"/>
    </source>
</evidence>
<comment type="similarity">
    <text evidence="2">Belongs to the CorA metal ion transporter (MIT) (TC 1.A.35) family.</text>
</comment>
<evidence type="ECO:0000256" key="8">
    <source>
        <dbReference type="SAM" id="Phobius"/>
    </source>
</evidence>
<evidence type="ECO:0000256" key="3">
    <source>
        <dbReference type="ARBA" id="ARBA00022448"/>
    </source>
</evidence>
<dbReference type="GO" id="GO:0000287">
    <property type="term" value="F:magnesium ion binding"/>
    <property type="evidence" value="ECO:0007669"/>
    <property type="project" value="TreeGrafter"/>
</dbReference>
<protein>
    <submittedName>
        <fullName evidence="9">Magnesium transporter CorA family protein</fullName>
    </submittedName>
</protein>
<dbReference type="InterPro" id="IPR002523">
    <property type="entry name" value="MgTranspt_CorA/ZnTranspt_ZntB"/>
</dbReference>
<evidence type="ECO:0000256" key="2">
    <source>
        <dbReference type="ARBA" id="ARBA00009765"/>
    </source>
</evidence>
<reference evidence="9" key="1">
    <citation type="submission" date="2021-04" db="EMBL/GenBank/DDBJ databases">
        <title>Genome based classification of Actinospica acidithermotolerans sp. nov., an actinobacterium isolated from an Indonesian hot spring.</title>
        <authorList>
            <person name="Kusuma A.B."/>
            <person name="Putra K.E."/>
            <person name="Nafisah S."/>
            <person name="Loh J."/>
            <person name="Nouioui I."/>
            <person name="Goodfellow M."/>
        </authorList>
    </citation>
    <scope>NUCLEOTIDE SEQUENCE</scope>
    <source>
        <strain evidence="9">DSM 45618</strain>
    </source>
</reference>
<dbReference type="EMBL" id="JAGSXH010000171">
    <property type="protein sequence ID" value="MBS2966619.1"/>
    <property type="molecule type" value="Genomic_DNA"/>
</dbReference>
<dbReference type="Gene3D" id="1.20.58.340">
    <property type="entry name" value="Magnesium transport protein CorA, transmembrane region"/>
    <property type="match status" value="2"/>
</dbReference>
<dbReference type="AlphaFoldDB" id="A0A8J7WWY7"/>
<dbReference type="InterPro" id="IPR045861">
    <property type="entry name" value="CorA_cytoplasmic_dom"/>
</dbReference>
<feature type="transmembrane region" description="Helical" evidence="8">
    <location>
        <begin position="251"/>
        <end position="269"/>
    </location>
</feature>
<dbReference type="GO" id="GO:0015087">
    <property type="term" value="F:cobalt ion transmembrane transporter activity"/>
    <property type="evidence" value="ECO:0007669"/>
    <property type="project" value="TreeGrafter"/>
</dbReference>
<dbReference type="SUPFAM" id="SSF143865">
    <property type="entry name" value="CorA soluble domain-like"/>
    <property type="match status" value="1"/>
</dbReference>
<dbReference type="InterPro" id="IPR045863">
    <property type="entry name" value="CorA_TM1_TM2"/>
</dbReference>
<keyword evidence="6 8" id="KW-1133">Transmembrane helix</keyword>
<dbReference type="GO" id="GO:0050897">
    <property type="term" value="F:cobalt ion binding"/>
    <property type="evidence" value="ECO:0007669"/>
    <property type="project" value="TreeGrafter"/>
</dbReference>
<keyword evidence="3" id="KW-0813">Transport</keyword>
<dbReference type="CDD" id="cd12822">
    <property type="entry name" value="TmCorA-like"/>
    <property type="match status" value="1"/>
</dbReference>
<dbReference type="PANTHER" id="PTHR46494">
    <property type="entry name" value="CORA FAMILY METAL ION TRANSPORTER (EUROFUNG)"/>
    <property type="match status" value="1"/>
</dbReference>
<keyword evidence="4" id="KW-1003">Cell membrane</keyword>
<evidence type="ECO:0000256" key="5">
    <source>
        <dbReference type="ARBA" id="ARBA00022692"/>
    </source>
</evidence>
<dbReference type="GO" id="GO:0005886">
    <property type="term" value="C:plasma membrane"/>
    <property type="evidence" value="ECO:0007669"/>
    <property type="project" value="UniProtKB-SubCell"/>
</dbReference>
<feature type="transmembrane region" description="Helical" evidence="8">
    <location>
        <begin position="281"/>
        <end position="301"/>
    </location>
</feature>
<evidence type="ECO:0000256" key="7">
    <source>
        <dbReference type="ARBA" id="ARBA00023136"/>
    </source>
</evidence>
<dbReference type="Proteomes" id="UP000677913">
    <property type="component" value="Unassembled WGS sequence"/>
</dbReference>
<comment type="caution">
    <text evidence="9">The sequence shown here is derived from an EMBL/GenBank/DDBJ whole genome shotgun (WGS) entry which is preliminary data.</text>
</comment>
<dbReference type="Pfam" id="PF01544">
    <property type="entry name" value="CorA"/>
    <property type="match status" value="1"/>
</dbReference>
<name>A0A8J7WWY7_9ACTN</name>
<evidence type="ECO:0000313" key="10">
    <source>
        <dbReference type="Proteomes" id="UP000677913"/>
    </source>
</evidence>
<sequence length="307" mass="34492">MADLSDWLEQDGTTVWFDLPDPSPQELNELAEELGLHALAVEDAVKGRQRPKLDRYEGHELFTGYAVRVLDGLHLRTVTITAFITRRALITVHQGGEFDIDDVVARWDNSADLAAHGCGFLLYGLLDHVVDSYFAALDVLDDAAEELSDRVFDWDGGPARDEVRRLYELRRGLLTARRVIAPMREVINSLMRLRRDLGGGSSEMAPYYQDVYDHAIRAADWTDNLRDLIATVRETQLTIQGNRMNLIMKKVTSWAAIIAVPTAVTGFYGQNVPYPGFSTQAGFWTSTGIMLALSVGLYVAFRLRDWL</sequence>
<evidence type="ECO:0000313" key="9">
    <source>
        <dbReference type="EMBL" id="MBS2966619.1"/>
    </source>
</evidence>
<accession>A0A8J7WWY7</accession>
<evidence type="ECO:0000256" key="4">
    <source>
        <dbReference type="ARBA" id="ARBA00022475"/>
    </source>
</evidence>
<proteinExistence type="inferred from homology"/>
<comment type="subcellular location">
    <subcellularLocation>
        <location evidence="1">Cell membrane</location>
        <topology evidence="1">Multi-pass membrane protein</topology>
    </subcellularLocation>
</comment>